<dbReference type="PROSITE" id="PS51257">
    <property type="entry name" value="PROKAR_LIPOPROTEIN"/>
    <property type="match status" value="1"/>
</dbReference>
<protein>
    <submittedName>
        <fullName evidence="2">Uncharacterized protein</fullName>
    </submittedName>
</protein>
<keyword evidence="1" id="KW-0472">Membrane</keyword>
<feature type="transmembrane region" description="Helical" evidence="1">
    <location>
        <begin position="41"/>
        <end position="64"/>
    </location>
</feature>
<dbReference type="AlphaFoldDB" id="A0A024T8X4"/>
<proteinExistence type="predicted"/>
<dbReference type="RefSeq" id="XP_008881289.1">
    <property type="nucleotide sequence ID" value="XM_008883067.1"/>
</dbReference>
<sequence length="167" mass="17085">MRCCGGCMPGAAFVGQGVLACCCPCVSLAQISSRLDIIGGYYGVLCGSCGAVVGALAAIVANVRSQSILSDPSLHSTSSADDSLQAPFGIATLSLACSVALVVYTTLLREHLRQRRGIKSSIVADYLCAACCPCCCIAHMAIEAGTPESYKSCPIGPCAVLPAYEPK</sequence>
<evidence type="ECO:0000313" key="2">
    <source>
        <dbReference type="EMBL" id="ETV90081.1"/>
    </source>
</evidence>
<dbReference type="GeneID" id="20092141"/>
<dbReference type="OrthoDB" id="1045822at2759"/>
<dbReference type="InterPro" id="IPR006461">
    <property type="entry name" value="PLAC_motif_containing"/>
</dbReference>
<keyword evidence="1" id="KW-1133">Transmembrane helix</keyword>
<dbReference type="VEuPathDB" id="FungiDB:H310_15091"/>
<reference evidence="2" key="1">
    <citation type="submission" date="2013-12" db="EMBL/GenBank/DDBJ databases">
        <title>The Genome Sequence of Aphanomyces invadans NJM9701.</title>
        <authorList>
            <consortium name="The Broad Institute Genomics Platform"/>
            <person name="Russ C."/>
            <person name="Tyler B."/>
            <person name="van West P."/>
            <person name="Dieguez-Uribeondo J."/>
            <person name="Young S.K."/>
            <person name="Zeng Q."/>
            <person name="Gargeya S."/>
            <person name="Fitzgerald M."/>
            <person name="Abouelleil A."/>
            <person name="Alvarado L."/>
            <person name="Chapman S.B."/>
            <person name="Gainer-Dewar J."/>
            <person name="Goldberg J."/>
            <person name="Griggs A."/>
            <person name="Gujja S."/>
            <person name="Hansen M."/>
            <person name="Howarth C."/>
            <person name="Imamovic A."/>
            <person name="Ireland A."/>
            <person name="Larimer J."/>
            <person name="McCowan C."/>
            <person name="Murphy C."/>
            <person name="Pearson M."/>
            <person name="Poon T.W."/>
            <person name="Priest M."/>
            <person name="Roberts A."/>
            <person name="Saif S."/>
            <person name="Shea T."/>
            <person name="Sykes S."/>
            <person name="Wortman J."/>
            <person name="Nusbaum C."/>
            <person name="Birren B."/>
        </authorList>
    </citation>
    <scope>NUCLEOTIDE SEQUENCE [LARGE SCALE GENOMIC DNA]</scope>
    <source>
        <strain evidence="2">NJM9701</strain>
    </source>
</reference>
<dbReference type="Pfam" id="PF04749">
    <property type="entry name" value="PLAC8"/>
    <property type="match status" value="1"/>
</dbReference>
<gene>
    <name evidence="2" type="ORF">H310_15091</name>
</gene>
<keyword evidence="1" id="KW-0812">Transmembrane</keyword>
<name>A0A024T8X4_9STRA</name>
<dbReference type="EMBL" id="KI914117">
    <property type="protein sequence ID" value="ETV90081.1"/>
    <property type="molecule type" value="Genomic_DNA"/>
</dbReference>
<feature type="transmembrane region" description="Helical" evidence="1">
    <location>
        <begin position="84"/>
        <end position="107"/>
    </location>
</feature>
<evidence type="ECO:0000256" key="1">
    <source>
        <dbReference type="SAM" id="Phobius"/>
    </source>
</evidence>
<organism evidence="2">
    <name type="scientific">Aphanomyces invadans</name>
    <dbReference type="NCBI Taxonomy" id="157072"/>
    <lineage>
        <taxon>Eukaryota</taxon>
        <taxon>Sar</taxon>
        <taxon>Stramenopiles</taxon>
        <taxon>Oomycota</taxon>
        <taxon>Saprolegniomycetes</taxon>
        <taxon>Saprolegniales</taxon>
        <taxon>Verrucalvaceae</taxon>
        <taxon>Aphanomyces</taxon>
    </lineage>
</organism>
<accession>A0A024T8X4</accession>
<dbReference type="STRING" id="157072.A0A024T8X4"/>
<dbReference type="NCBIfam" id="TIGR01571">
    <property type="entry name" value="A_thal_Cys_rich"/>
    <property type="match status" value="1"/>
</dbReference>